<dbReference type="RefSeq" id="WP_148306911.1">
    <property type="nucleotide sequence ID" value="NZ_CP006850.1"/>
</dbReference>
<dbReference type="PATRIC" id="fig|1415166.3.peg.4262"/>
<evidence type="ECO:0000256" key="1">
    <source>
        <dbReference type="SAM" id="MobiDB-lite"/>
    </source>
</evidence>
<feature type="region of interest" description="Disordered" evidence="1">
    <location>
        <begin position="20"/>
        <end position="44"/>
    </location>
</feature>
<name>W5TNY1_9NOCA</name>
<evidence type="ECO:0000313" key="3">
    <source>
        <dbReference type="Proteomes" id="UP000019150"/>
    </source>
</evidence>
<accession>W5TNY1</accession>
<keyword evidence="3" id="KW-1185">Reference proteome</keyword>
<gene>
    <name evidence="2" type="ORF">NONO_c41520</name>
</gene>
<dbReference type="OrthoDB" id="4571382at2"/>
<evidence type="ECO:0000313" key="2">
    <source>
        <dbReference type="EMBL" id="AHH18936.1"/>
    </source>
</evidence>
<organism evidence="2 3">
    <name type="scientific">Nocardia nova SH22a</name>
    <dbReference type="NCBI Taxonomy" id="1415166"/>
    <lineage>
        <taxon>Bacteria</taxon>
        <taxon>Bacillati</taxon>
        <taxon>Actinomycetota</taxon>
        <taxon>Actinomycetes</taxon>
        <taxon>Mycobacteriales</taxon>
        <taxon>Nocardiaceae</taxon>
        <taxon>Nocardia</taxon>
    </lineage>
</organism>
<protein>
    <submittedName>
        <fullName evidence="2">Uncharacterized protein</fullName>
    </submittedName>
</protein>
<proteinExistence type="predicted"/>
<dbReference type="HOGENOM" id="CLU_1530976_0_0_11"/>
<dbReference type="KEGG" id="nno:NONO_c41520"/>
<sequence length="175" mass="18564">MKETARQACSGELPVLTRHAGRRAGAGDQALPTRPRAKRNIKGRRSDQWNVSINGLSVAQQRAALRRLVVAFGELNTIVDLAAGTPDLRARAESTRDLLGELVAEMAHPGGDRSCAVPADRPDVAGGAVARPVIGARPRRTSRIGGIGKSGKVCGPSAFDLAARRLGLRTTRRPH</sequence>
<reference evidence="2 3" key="1">
    <citation type="journal article" date="2014" name="Appl. Environ. Microbiol.">
        <title>Insights into the Microbial Degradation of Rubber and Gutta-Percha by Analysis of the Complete Genome of Nocardia nova SH22a.</title>
        <authorList>
            <person name="Luo Q."/>
            <person name="Hiessl S."/>
            <person name="Poehlein A."/>
            <person name="Daniel R."/>
            <person name="Steinbuchel A."/>
        </authorList>
    </citation>
    <scope>NUCLEOTIDE SEQUENCE [LARGE SCALE GENOMIC DNA]</scope>
    <source>
        <strain evidence="2">SH22a</strain>
    </source>
</reference>
<dbReference type="AlphaFoldDB" id="W5TNY1"/>
<dbReference type="Proteomes" id="UP000019150">
    <property type="component" value="Chromosome"/>
</dbReference>
<dbReference type="STRING" id="1415166.NONO_c41520"/>
<dbReference type="eggNOG" id="ENOG5031F4J">
    <property type="taxonomic scope" value="Bacteria"/>
</dbReference>
<dbReference type="EMBL" id="CP006850">
    <property type="protein sequence ID" value="AHH18936.1"/>
    <property type="molecule type" value="Genomic_DNA"/>
</dbReference>